<feature type="transmembrane region" description="Helical" evidence="1">
    <location>
        <begin position="67"/>
        <end position="85"/>
    </location>
</feature>
<dbReference type="Pfam" id="PF18936">
    <property type="entry name" value="DUF5684"/>
    <property type="match status" value="1"/>
</dbReference>
<reference evidence="2 3" key="1">
    <citation type="journal article" date="2019" name="Int. J. Syst. Evol. Microbiol.">
        <title>The Global Catalogue of Microorganisms (GCM) 10K type strain sequencing project: providing services to taxonomists for standard genome sequencing and annotation.</title>
        <authorList>
            <consortium name="The Broad Institute Genomics Platform"/>
            <consortium name="The Broad Institute Genome Sequencing Center for Infectious Disease"/>
            <person name="Wu L."/>
            <person name="Ma J."/>
        </authorList>
    </citation>
    <scope>NUCLEOTIDE SEQUENCE [LARGE SCALE GENOMIC DNA]</scope>
    <source>
        <strain evidence="2 3">DT55</strain>
    </source>
</reference>
<comment type="caution">
    <text evidence="2">The sequence shown here is derived from an EMBL/GenBank/DDBJ whole genome shotgun (WGS) entry which is preliminary data.</text>
</comment>
<evidence type="ECO:0000313" key="3">
    <source>
        <dbReference type="Proteomes" id="UP001596388"/>
    </source>
</evidence>
<keyword evidence="1" id="KW-0812">Transmembrane</keyword>
<keyword evidence="1" id="KW-1133">Transmembrane helix</keyword>
<dbReference type="AlphaFoldDB" id="A0ABD5WZU8"/>
<proteinExistence type="predicted"/>
<protein>
    <submittedName>
        <fullName evidence="2">DUF5684 domain-containing protein</fullName>
    </submittedName>
</protein>
<sequence length="126" mass="13264">MLDPILLQGDGGGAGAALVLVFQLVILVAMIAGMAKVFAKAGEPAWGAIVPIYNTYLLIKIGGNEWWYLLLLLIPLVNILVFAKVSIDVAKAFAKGAGYGIGLWLLGPVFYPLLGFGDASYRGPTA</sequence>
<dbReference type="Proteomes" id="UP001596388">
    <property type="component" value="Unassembled WGS sequence"/>
</dbReference>
<organism evidence="2 3">
    <name type="scientific">Halobaculum marinum</name>
    <dbReference type="NCBI Taxonomy" id="3031996"/>
    <lineage>
        <taxon>Archaea</taxon>
        <taxon>Methanobacteriati</taxon>
        <taxon>Methanobacteriota</taxon>
        <taxon>Stenosarchaea group</taxon>
        <taxon>Halobacteria</taxon>
        <taxon>Halobacteriales</taxon>
        <taxon>Haloferacaceae</taxon>
        <taxon>Halobaculum</taxon>
    </lineage>
</organism>
<gene>
    <name evidence="2" type="ORF">ACFQKD_10370</name>
</gene>
<dbReference type="EMBL" id="JBHTAG010000003">
    <property type="protein sequence ID" value="MFC7097710.1"/>
    <property type="molecule type" value="Genomic_DNA"/>
</dbReference>
<keyword evidence="1" id="KW-0472">Membrane</keyword>
<keyword evidence="3" id="KW-1185">Reference proteome</keyword>
<dbReference type="GeneID" id="79271381"/>
<name>A0ABD5WZU8_9EURY</name>
<evidence type="ECO:0000313" key="2">
    <source>
        <dbReference type="EMBL" id="MFC7097710.1"/>
    </source>
</evidence>
<accession>A0ABD5WZU8</accession>
<feature type="transmembrane region" description="Helical" evidence="1">
    <location>
        <begin position="12"/>
        <end position="32"/>
    </location>
</feature>
<evidence type="ECO:0000256" key="1">
    <source>
        <dbReference type="SAM" id="Phobius"/>
    </source>
</evidence>
<dbReference type="RefSeq" id="WP_276237795.1">
    <property type="nucleotide sequence ID" value="NZ_CP119989.1"/>
</dbReference>
<feature type="transmembrane region" description="Helical" evidence="1">
    <location>
        <begin position="97"/>
        <end position="114"/>
    </location>
</feature>
<dbReference type="InterPro" id="IPR043739">
    <property type="entry name" value="DUF5684"/>
</dbReference>